<gene>
    <name evidence="2" type="ORF">POJ06DRAFT_222513</name>
</gene>
<dbReference type="Gene3D" id="3.40.30.10">
    <property type="entry name" value="Glutaredoxin"/>
    <property type="match status" value="1"/>
</dbReference>
<dbReference type="SUPFAM" id="SSF52833">
    <property type="entry name" value="Thioredoxin-like"/>
    <property type="match status" value="1"/>
</dbReference>
<keyword evidence="3" id="KW-1185">Reference proteome</keyword>
<sequence>MASEESLEFSTESFLDSVLSELDKLGISNPMPNMPAPASIIHDMSIPASGQSNKHVEVNQEERRNSEVDDFELIDLIESHMTEYGGTVDSVSPTLEAGSPLNGSVFESISPLNESFRCLTASGEDIYGEQSHRLENSDPQIVMGLEDGILSYTEDGTASVQEIAQSHEVPADDVEQMVRTQTIAPDVTGIVEARDEAQTAQQPSAETVDAKDAVRVTIEMEDDAPSNVLESESAARGLEPSVEGDAAEMNDEVPTTDLTASDAAVTTASDDVVPIKAAAEPVQESDVSATEPEVAISTLDHREDVHDPDGVRNGQTDSSLAVVAEDDFAASADEEMANGAPMGGNVMTTMAKDSTTLTDVETPAGSVFTIRSAEESSTETKECLLPAEPVPELVTTGEKSNGVAKSYAESNDETVLESETAKPVVEVVAEPALAPESANVSEEPEAFAEPATESSADLKDIELKDPVPSEASIQGPESTIFEQPTRSSLAAPATSAPSAVDEDSKVYIYTSFTGGGMFGRNIMTATNRLQLILKSNGIAFELVDLATNERAKKLWARSSRGKKLPGVVKGKDIVGNYEEIEDANEFGELQQLIAEFV</sequence>
<feature type="compositionally biased region" description="Polar residues" evidence="1">
    <location>
        <begin position="471"/>
        <end position="486"/>
    </location>
</feature>
<dbReference type="AlphaFoldDB" id="A0AAD7QSD4"/>
<feature type="compositionally biased region" description="Low complexity" evidence="1">
    <location>
        <begin position="487"/>
        <end position="496"/>
    </location>
</feature>
<dbReference type="GeneID" id="80880820"/>
<organism evidence="2 3">
    <name type="scientific">Lipomyces tetrasporus</name>
    <dbReference type="NCBI Taxonomy" id="54092"/>
    <lineage>
        <taxon>Eukaryota</taxon>
        <taxon>Fungi</taxon>
        <taxon>Dikarya</taxon>
        <taxon>Ascomycota</taxon>
        <taxon>Saccharomycotina</taxon>
        <taxon>Lipomycetes</taxon>
        <taxon>Lipomycetales</taxon>
        <taxon>Lipomycetaceae</taxon>
        <taxon>Lipomyces</taxon>
    </lineage>
</organism>
<feature type="region of interest" description="Disordered" evidence="1">
    <location>
        <begin position="46"/>
        <end position="67"/>
    </location>
</feature>
<dbReference type="EMBL" id="JARPMG010000005">
    <property type="protein sequence ID" value="KAJ8100396.1"/>
    <property type="molecule type" value="Genomic_DNA"/>
</dbReference>
<protein>
    <recommendedName>
        <fullName evidence="4">Glutaredoxin domain-containing protein</fullName>
    </recommendedName>
</protein>
<reference evidence="2" key="1">
    <citation type="submission" date="2023-03" db="EMBL/GenBank/DDBJ databases">
        <title>Near-Complete genome sequence of Lipomyces tetrasporous NRRL Y-64009, an oleaginous yeast capable of growing on lignocellulosic hydrolysates.</title>
        <authorList>
            <consortium name="Lawrence Berkeley National Laboratory"/>
            <person name="Jagtap S.S."/>
            <person name="Liu J.-J."/>
            <person name="Walukiewicz H.E."/>
            <person name="Pangilinan J."/>
            <person name="Lipzen A."/>
            <person name="Ahrendt S."/>
            <person name="Koriabine M."/>
            <person name="Cobaugh K."/>
            <person name="Salamov A."/>
            <person name="Yoshinaga Y."/>
            <person name="Ng V."/>
            <person name="Daum C."/>
            <person name="Grigoriev I.V."/>
            <person name="Slininger P.J."/>
            <person name="Dien B.S."/>
            <person name="Jin Y.-S."/>
            <person name="Rao C.V."/>
        </authorList>
    </citation>
    <scope>NUCLEOTIDE SEQUENCE</scope>
    <source>
        <strain evidence="2">NRRL Y-64009</strain>
    </source>
</reference>
<comment type="caution">
    <text evidence="2">The sequence shown here is derived from an EMBL/GenBank/DDBJ whole genome shotgun (WGS) entry which is preliminary data.</text>
</comment>
<feature type="region of interest" description="Disordered" evidence="1">
    <location>
        <begin position="433"/>
        <end position="496"/>
    </location>
</feature>
<evidence type="ECO:0000313" key="2">
    <source>
        <dbReference type="EMBL" id="KAJ8100396.1"/>
    </source>
</evidence>
<dbReference type="Proteomes" id="UP001217417">
    <property type="component" value="Unassembled WGS sequence"/>
</dbReference>
<proteinExistence type="predicted"/>
<name>A0AAD7QSD4_9ASCO</name>
<dbReference type="RefSeq" id="XP_056043846.1">
    <property type="nucleotide sequence ID" value="XM_056185654.1"/>
</dbReference>
<feature type="compositionally biased region" description="Basic and acidic residues" evidence="1">
    <location>
        <begin position="456"/>
        <end position="467"/>
    </location>
</feature>
<accession>A0AAD7QSD4</accession>
<dbReference type="PROSITE" id="PS51354">
    <property type="entry name" value="GLUTAREDOXIN_2"/>
    <property type="match status" value="1"/>
</dbReference>
<dbReference type="InterPro" id="IPR036249">
    <property type="entry name" value="Thioredoxin-like_sf"/>
</dbReference>
<evidence type="ECO:0000256" key="1">
    <source>
        <dbReference type="SAM" id="MobiDB-lite"/>
    </source>
</evidence>
<evidence type="ECO:0000313" key="3">
    <source>
        <dbReference type="Proteomes" id="UP001217417"/>
    </source>
</evidence>
<feature type="region of interest" description="Disordered" evidence="1">
    <location>
        <begin position="221"/>
        <end position="250"/>
    </location>
</feature>
<feature type="compositionally biased region" description="Basic and acidic residues" evidence="1">
    <location>
        <begin position="54"/>
        <end position="67"/>
    </location>
</feature>
<evidence type="ECO:0008006" key="4">
    <source>
        <dbReference type="Google" id="ProtNLM"/>
    </source>
</evidence>